<evidence type="ECO:0000259" key="4">
    <source>
        <dbReference type="Pfam" id="PF11967"/>
    </source>
</evidence>
<keyword evidence="1" id="KW-0227">DNA damage</keyword>
<dbReference type="Proteomes" id="UP000176634">
    <property type="component" value="Unassembled WGS sequence"/>
</dbReference>
<comment type="caution">
    <text evidence="5">The sequence shown here is derived from an EMBL/GenBank/DDBJ whole genome shotgun (WGS) entry which is preliminary data.</text>
</comment>
<sequence length="201" mass="22792">MFAIVLSRNNTREFDQMVSLYTREQGKVEVLAKGIKKIVSKNSANLKVFSLVDVEVAKGKGVDHLTKVQSINIFRNIYNDFDKIFVAGYIIKIADNSILVGEKDERIFDLLLSFLEFLNSAVSVNSFVLVTGFVFKLWHCLGFGDSENKYSVWLESSWADINNLKLTKQEALNAYEAARNFAQHHAGVKLAEFIESDRIMV</sequence>
<accession>A0A1F6P9V0</accession>
<dbReference type="GO" id="GO:0006302">
    <property type="term" value="P:double-strand break repair"/>
    <property type="evidence" value="ECO:0007669"/>
    <property type="project" value="TreeGrafter"/>
</dbReference>
<feature type="domain" description="DNA replication/recombination mediator RecO N-terminal" evidence="4">
    <location>
        <begin position="3"/>
        <end position="74"/>
    </location>
</feature>
<dbReference type="SUPFAM" id="SSF50249">
    <property type="entry name" value="Nucleic acid-binding proteins"/>
    <property type="match status" value="1"/>
</dbReference>
<evidence type="ECO:0000256" key="2">
    <source>
        <dbReference type="ARBA" id="ARBA00023172"/>
    </source>
</evidence>
<reference evidence="5 6" key="1">
    <citation type="journal article" date="2016" name="Nat. Commun.">
        <title>Thousands of microbial genomes shed light on interconnected biogeochemical processes in an aquifer system.</title>
        <authorList>
            <person name="Anantharaman K."/>
            <person name="Brown C.T."/>
            <person name="Hug L.A."/>
            <person name="Sharon I."/>
            <person name="Castelle C.J."/>
            <person name="Probst A.J."/>
            <person name="Thomas B.C."/>
            <person name="Singh A."/>
            <person name="Wilkins M.J."/>
            <person name="Karaoz U."/>
            <person name="Brodie E.L."/>
            <person name="Williams K.H."/>
            <person name="Hubbard S.S."/>
            <person name="Banfield J.F."/>
        </authorList>
    </citation>
    <scope>NUCLEOTIDE SEQUENCE [LARGE SCALE GENOMIC DNA]</scope>
</reference>
<keyword evidence="2" id="KW-0233">DNA recombination</keyword>
<dbReference type="EMBL" id="MFRA01000005">
    <property type="protein sequence ID" value="OGH92714.1"/>
    <property type="molecule type" value="Genomic_DNA"/>
</dbReference>
<dbReference type="AlphaFoldDB" id="A0A1F6P9V0"/>
<dbReference type="InterPro" id="IPR022572">
    <property type="entry name" value="DNA_rep/recomb_RecO_N"/>
</dbReference>
<dbReference type="Gene3D" id="2.40.50.140">
    <property type="entry name" value="Nucleic acid-binding proteins"/>
    <property type="match status" value="1"/>
</dbReference>
<dbReference type="PANTHER" id="PTHR33991">
    <property type="entry name" value="DNA REPAIR PROTEIN RECO"/>
    <property type="match status" value="1"/>
</dbReference>
<dbReference type="PANTHER" id="PTHR33991:SF1">
    <property type="entry name" value="DNA REPAIR PROTEIN RECO"/>
    <property type="match status" value="1"/>
</dbReference>
<dbReference type="Pfam" id="PF11967">
    <property type="entry name" value="RecO_N"/>
    <property type="match status" value="1"/>
</dbReference>
<dbReference type="NCBIfam" id="TIGR00613">
    <property type="entry name" value="reco"/>
    <property type="match status" value="1"/>
</dbReference>
<dbReference type="STRING" id="1798705.A2563_03515"/>
<evidence type="ECO:0000313" key="6">
    <source>
        <dbReference type="Proteomes" id="UP000176634"/>
    </source>
</evidence>
<gene>
    <name evidence="5" type="ORF">A2563_03515</name>
</gene>
<proteinExistence type="predicted"/>
<evidence type="ECO:0000256" key="3">
    <source>
        <dbReference type="ARBA" id="ARBA00023204"/>
    </source>
</evidence>
<keyword evidence="3" id="KW-0234">DNA repair</keyword>
<dbReference type="SUPFAM" id="SSF57863">
    <property type="entry name" value="ArfGap/RecO-like zinc finger"/>
    <property type="match status" value="1"/>
</dbReference>
<organism evidence="5 6">
    <name type="scientific">Candidatus Magasanikbacteria bacterium RIFOXYD1_FULL_40_23</name>
    <dbReference type="NCBI Taxonomy" id="1798705"/>
    <lineage>
        <taxon>Bacteria</taxon>
        <taxon>Candidatus Magasanikiibacteriota</taxon>
    </lineage>
</organism>
<name>A0A1F6P9V0_9BACT</name>
<dbReference type="GO" id="GO:0006310">
    <property type="term" value="P:DNA recombination"/>
    <property type="evidence" value="ECO:0007669"/>
    <property type="project" value="UniProtKB-KW"/>
</dbReference>
<dbReference type="GO" id="GO:0043590">
    <property type="term" value="C:bacterial nucleoid"/>
    <property type="evidence" value="ECO:0007669"/>
    <property type="project" value="TreeGrafter"/>
</dbReference>
<evidence type="ECO:0000256" key="1">
    <source>
        <dbReference type="ARBA" id="ARBA00022763"/>
    </source>
</evidence>
<evidence type="ECO:0000313" key="5">
    <source>
        <dbReference type="EMBL" id="OGH92714.1"/>
    </source>
</evidence>
<dbReference type="InterPro" id="IPR003717">
    <property type="entry name" value="RecO"/>
</dbReference>
<protein>
    <submittedName>
        <fullName evidence="5">DNA repair protein RecO</fullName>
    </submittedName>
</protein>
<dbReference type="Pfam" id="PF02565">
    <property type="entry name" value="RecO_C"/>
    <property type="match status" value="1"/>
</dbReference>
<dbReference type="InterPro" id="IPR012340">
    <property type="entry name" value="NA-bd_OB-fold"/>
</dbReference>
<dbReference type="InterPro" id="IPR037278">
    <property type="entry name" value="ARFGAP/RecO"/>
</dbReference>